<evidence type="ECO:0000313" key="5">
    <source>
        <dbReference type="EMBL" id="CQD05494.1"/>
    </source>
</evidence>
<dbReference type="RefSeq" id="WP_167542639.1">
    <property type="nucleotide sequence ID" value="NZ_CTEC01000001.1"/>
</dbReference>
<dbReference type="Proteomes" id="UP000199601">
    <property type="component" value="Unassembled WGS sequence"/>
</dbReference>
<evidence type="ECO:0000256" key="2">
    <source>
        <dbReference type="ARBA" id="ARBA00022487"/>
    </source>
</evidence>
<dbReference type="GO" id="GO:0052689">
    <property type="term" value="F:carboxylic ester hydrolase activity"/>
    <property type="evidence" value="ECO:0007669"/>
    <property type="project" value="UniProtKB-KW"/>
</dbReference>
<sequence precursor="true">MSAHHIFRVLGAALALTSAGLGGPLDIPAAHADPCPAVEVAFARGTGQPPGVGNVGQAFIDALGSQLSGRSMGVYPVDYPATEAFAASAQSGADNLVAHVQDMIGRCPHTRMVLGGFSQGAGVIDLATPAMPAQAADHVAAIAVFGNPTSALANRLSGAVSPPIGPPYAAKTVDMCAAGDPACSDGSNINIFAHASYVQSGMTTQAADFVAARL</sequence>
<dbReference type="AlphaFoldDB" id="A0A0U1CZZ8"/>
<evidence type="ECO:0000256" key="4">
    <source>
        <dbReference type="ARBA" id="ARBA00023157"/>
    </source>
</evidence>
<accession>A0A0U1CZZ8</accession>
<keyword evidence="2" id="KW-0719">Serine esterase</keyword>
<dbReference type="PANTHER" id="PTHR33630">
    <property type="entry name" value="CUTINASE RV1984C-RELATED-RELATED"/>
    <property type="match status" value="1"/>
</dbReference>
<dbReference type="InterPro" id="IPR029058">
    <property type="entry name" value="AB_hydrolase_fold"/>
</dbReference>
<keyword evidence="3" id="KW-0378">Hydrolase</keyword>
<dbReference type="InterPro" id="IPR000675">
    <property type="entry name" value="Cutinase/axe"/>
</dbReference>
<evidence type="ECO:0000256" key="1">
    <source>
        <dbReference type="ARBA" id="ARBA00007534"/>
    </source>
</evidence>
<gene>
    <name evidence="5" type="primary">cfp21</name>
    <name evidence="5" type="ORF">BN000_01074</name>
</gene>
<proteinExistence type="inferred from homology"/>
<organism evidence="5 6">
    <name type="scientific">Mycobacterium europaeum</name>
    <dbReference type="NCBI Taxonomy" id="761804"/>
    <lineage>
        <taxon>Bacteria</taxon>
        <taxon>Bacillati</taxon>
        <taxon>Actinomycetota</taxon>
        <taxon>Actinomycetes</taxon>
        <taxon>Mycobacteriales</taxon>
        <taxon>Mycobacteriaceae</taxon>
        <taxon>Mycobacterium</taxon>
        <taxon>Mycobacterium simiae complex</taxon>
    </lineage>
</organism>
<evidence type="ECO:0000313" key="6">
    <source>
        <dbReference type="Proteomes" id="UP000199601"/>
    </source>
</evidence>
<comment type="similarity">
    <text evidence="1">Belongs to the cutinase family.</text>
</comment>
<protein>
    <submittedName>
        <fullName evidence="5">Cutinase Cfp21</fullName>
    </submittedName>
</protein>
<name>A0A0U1CZZ8_9MYCO</name>
<evidence type="ECO:0000256" key="3">
    <source>
        <dbReference type="ARBA" id="ARBA00022801"/>
    </source>
</evidence>
<keyword evidence="6" id="KW-1185">Reference proteome</keyword>
<dbReference type="SMART" id="SM01110">
    <property type="entry name" value="Cutinase"/>
    <property type="match status" value="1"/>
</dbReference>
<reference evidence="6" key="1">
    <citation type="submission" date="2015-03" db="EMBL/GenBank/DDBJ databases">
        <authorList>
            <person name="Urmite Genomes"/>
        </authorList>
    </citation>
    <scope>NUCLEOTIDE SEQUENCE [LARGE SCALE GENOMIC DNA]</scope>
    <source>
        <strain evidence="6">CSUR P1344</strain>
    </source>
</reference>
<keyword evidence="4" id="KW-1015">Disulfide bond</keyword>
<dbReference type="Gene3D" id="3.40.50.1820">
    <property type="entry name" value="alpha/beta hydrolase"/>
    <property type="match status" value="1"/>
</dbReference>
<dbReference type="EMBL" id="CTEC01000001">
    <property type="protein sequence ID" value="CQD05494.1"/>
    <property type="molecule type" value="Genomic_DNA"/>
</dbReference>
<dbReference type="PANTHER" id="PTHR33630:SF9">
    <property type="entry name" value="CUTINASE 4"/>
    <property type="match status" value="1"/>
</dbReference>
<dbReference type="Pfam" id="PF01083">
    <property type="entry name" value="Cutinase"/>
    <property type="match status" value="1"/>
</dbReference>
<dbReference type="SUPFAM" id="SSF53474">
    <property type="entry name" value="alpha/beta-Hydrolases"/>
    <property type="match status" value="1"/>
</dbReference>